<feature type="chain" id="PRO_5027095323" description="Tripartite tricarboxylate transporter substrate binding protein" evidence="2">
    <location>
        <begin position="29"/>
        <end position="128"/>
    </location>
</feature>
<feature type="signal peptide" evidence="2">
    <location>
        <begin position="1"/>
        <end position="28"/>
    </location>
</feature>
<name>A0A6L8VMR0_9RHOB</name>
<evidence type="ECO:0000256" key="2">
    <source>
        <dbReference type="SAM" id="SignalP"/>
    </source>
</evidence>
<proteinExistence type="inferred from homology"/>
<sequence length="128" mass="13194">MLTWTRRTFGVLALSALALSGATLPARAQYPEGPITIIVPFAAGGLFDSFARVMAPEMEKSLGVPVIVENRTGAGGASGGVAVANAEPDGYTLLLGGATLNVLMPLLDPEQGATVSNMRFIAFARAMT</sequence>
<gene>
    <name evidence="3" type="ORF">GS660_18480</name>
</gene>
<keyword evidence="2" id="KW-0732">Signal</keyword>
<dbReference type="OrthoDB" id="8970543at2"/>
<dbReference type="PANTHER" id="PTHR42928">
    <property type="entry name" value="TRICARBOXYLATE-BINDING PROTEIN"/>
    <property type="match status" value="1"/>
</dbReference>
<dbReference type="InterPro" id="IPR042100">
    <property type="entry name" value="Bug_dom1"/>
</dbReference>
<protein>
    <recommendedName>
        <fullName evidence="5">Tripartite tricarboxylate transporter substrate binding protein</fullName>
    </recommendedName>
</protein>
<evidence type="ECO:0000256" key="1">
    <source>
        <dbReference type="ARBA" id="ARBA00006987"/>
    </source>
</evidence>
<dbReference type="Proteomes" id="UP000477083">
    <property type="component" value="Unassembled WGS sequence"/>
</dbReference>
<dbReference type="AlphaFoldDB" id="A0A6L8VMR0"/>
<dbReference type="RefSeq" id="WP_161348467.1">
    <property type="nucleotide sequence ID" value="NZ_BMGW01000015.1"/>
</dbReference>
<reference evidence="3 4" key="1">
    <citation type="submission" date="2020-01" db="EMBL/GenBank/DDBJ databases">
        <title>Frigidibacter albus SP32T (=CGMCC 1.13995T).</title>
        <authorList>
            <person name="Liao X."/>
        </authorList>
    </citation>
    <scope>NUCLEOTIDE SEQUENCE [LARGE SCALE GENOMIC DNA]</scope>
    <source>
        <strain evidence="3 4">SP32</strain>
    </source>
</reference>
<comment type="similarity">
    <text evidence="1">Belongs to the UPF0065 (bug) family.</text>
</comment>
<dbReference type="PANTHER" id="PTHR42928:SF5">
    <property type="entry name" value="BLR1237 PROTEIN"/>
    <property type="match status" value="1"/>
</dbReference>
<evidence type="ECO:0000313" key="4">
    <source>
        <dbReference type="Proteomes" id="UP000477083"/>
    </source>
</evidence>
<organism evidence="3 4">
    <name type="scientific">Frigidibacter albus</name>
    <dbReference type="NCBI Taxonomy" id="1465486"/>
    <lineage>
        <taxon>Bacteria</taxon>
        <taxon>Pseudomonadati</taxon>
        <taxon>Pseudomonadota</taxon>
        <taxon>Alphaproteobacteria</taxon>
        <taxon>Rhodobacterales</taxon>
        <taxon>Paracoccaceae</taxon>
        <taxon>Frigidibacter</taxon>
    </lineage>
</organism>
<dbReference type="Pfam" id="PF03401">
    <property type="entry name" value="TctC"/>
    <property type="match status" value="1"/>
</dbReference>
<dbReference type="InterPro" id="IPR005064">
    <property type="entry name" value="BUG"/>
</dbReference>
<dbReference type="EMBL" id="WWNR01000015">
    <property type="protein sequence ID" value="MZQ91081.1"/>
    <property type="molecule type" value="Genomic_DNA"/>
</dbReference>
<dbReference type="Gene3D" id="3.40.190.150">
    <property type="entry name" value="Bordetella uptake gene, domain 1"/>
    <property type="match status" value="1"/>
</dbReference>
<accession>A0A6L8VMR0</accession>
<evidence type="ECO:0008006" key="5">
    <source>
        <dbReference type="Google" id="ProtNLM"/>
    </source>
</evidence>
<evidence type="ECO:0000313" key="3">
    <source>
        <dbReference type="EMBL" id="MZQ91081.1"/>
    </source>
</evidence>
<keyword evidence="4" id="KW-1185">Reference proteome</keyword>
<comment type="caution">
    <text evidence="3">The sequence shown here is derived from an EMBL/GenBank/DDBJ whole genome shotgun (WGS) entry which is preliminary data.</text>
</comment>